<feature type="transmembrane region" description="Helical" evidence="7">
    <location>
        <begin position="52"/>
        <end position="75"/>
    </location>
</feature>
<dbReference type="AlphaFoldDB" id="A0A831PJE4"/>
<dbReference type="Proteomes" id="UP000886047">
    <property type="component" value="Unassembled WGS sequence"/>
</dbReference>
<comment type="similarity">
    <text evidence="6">Belongs to the exbB/tolQ family.</text>
</comment>
<comment type="caution">
    <text evidence="9">The sequence shown here is derived from an EMBL/GenBank/DDBJ whole genome shotgun (WGS) entry which is preliminary data.</text>
</comment>
<keyword evidence="3 7" id="KW-0812">Transmembrane</keyword>
<evidence type="ECO:0000256" key="5">
    <source>
        <dbReference type="ARBA" id="ARBA00023136"/>
    </source>
</evidence>
<feature type="transmembrane region" description="Helical" evidence="7">
    <location>
        <begin position="95"/>
        <end position="115"/>
    </location>
</feature>
<reference evidence="9" key="1">
    <citation type="journal article" date="2020" name="mSystems">
        <title>Genome- and Community-Level Interaction Insights into Carbon Utilization and Element Cycling Functions of Hydrothermarchaeota in Hydrothermal Sediment.</title>
        <authorList>
            <person name="Zhou Z."/>
            <person name="Liu Y."/>
            <person name="Xu W."/>
            <person name="Pan J."/>
            <person name="Luo Z.H."/>
            <person name="Li M."/>
        </authorList>
    </citation>
    <scope>NUCLEOTIDE SEQUENCE [LARGE SCALE GENOMIC DNA]</scope>
    <source>
        <strain evidence="9">SpSt-1217</strain>
    </source>
</reference>
<comment type="subcellular location">
    <subcellularLocation>
        <location evidence="1">Cell membrane</location>
        <topology evidence="1">Multi-pass membrane protein</topology>
    </subcellularLocation>
    <subcellularLocation>
        <location evidence="6">Membrane</location>
        <topology evidence="6">Multi-pass membrane protein</topology>
    </subcellularLocation>
</comment>
<evidence type="ECO:0000256" key="2">
    <source>
        <dbReference type="ARBA" id="ARBA00022475"/>
    </source>
</evidence>
<dbReference type="Pfam" id="PF01618">
    <property type="entry name" value="MotA_ExbB"/>
    <property type="match status" value="1"/>
</dbReference>
<keyword evidence="2" id="KW-1003">Cell membrane</keyword>
<gene>
    <name evidence="9" type="ORF">ENN90_02200</name>
</gene>
<evidence type="ECO:0000256" key="6">
    <source>
        <dbReference type="RuleBase" id="RU004057"/>
    </source>
</evidence>
<sequence length="127" mass="13994">MEGIIGKFIDGGPVFTVTILLAFFVTIALFVWGIMKMDHRTKVILLMKHVGWFAVAWGFLGRTFGLIKAFDMVAAHGELTPRLLSDGLKMALVDPLFGIFVFVVARVGIIVLVALTKNSVLEQSENQ</sequence>
<proteinExistence type="inferred from homology"/>
<evidence type="ECO:0000313" key="9">
    <source>
        <dbReference type="EMBL" id="HDR50420.1"/>
    </source>
</evidence>
<evidence type="ECO:0000259" key="8">
    <source>
        <dbReference type="Pfam" id="PF01618"/>
    </source>
</evidence>
<keyword evidence="5 7" id="KW-0472">Membrane</keyword>
<feature type="transmembrane region" description="Helical" evidence="7">
    <location>
        <begin position="12"/>
        <end position="32"/>
    </location>
</feature>
<evidence type="ECO:0000256" key="7">
    <source>
        <dbReference type="SAM" id="Phobius"/>
    </source>
</evidence>
<keyword evidence="6" id="KW-0653">Protein transport</keyword>
<dbReference type="InterPro" id="IPR002898">
    <property type="entry name" value="MotA_ExbB_proton_chnl"/>
</dbReference>
<evidence type="ECO:0000256" key="3">
    <source>
        <dbReference type="ARBA" id="ARBA00022692"/>
    </source>
</evidence>
<evidence type="ECO:0000256" key="4">
    <source>
        <dbReference type="ARBA" id="ARBA00022989"/>
    </source>
</evidence>
<protein>
    <recommendedName>
        <fullName evidence="8">MotA/TolQ/ExbB proton channel domain-containing protein</fullName>
    </recommendedName>
</protein>
<dbReference type="EMBL" id="DSDK01000124">
    <property type="protein sequence ID" value="HDR50420.1"/>
    <property type="molecule type" value="Genomic_DNA"/>
</dbReference>
<dbReference type="GO" id="GO:0015031">
    <property type="term" value="P:protein transport"/>
    <property type="evidence" value="ECO:0007669"/>
    <property type="project" value="UniProtKB-KW"/>
</dbReference>
<accession>A0A831PJE4</accession>
<keyword evidence="4 7" id="KW-1133">Transmembrane helix</keyword>
<name>A0A831PJE4_9BACT</name>
<organism evidence="9">
    <name type="scientific">Mariniphaga anaerophila</name>
    <dbReference type="NCBI Taxonomy" id="1484053"/>
    <lineage>
        <taxon>Bacteria</taxon>
        <taxon>Pseudomonadati</taxon>
        <taxon>Bacteroidota</taxon>
        <taxon>Bacteroidia</taxon>
        <taxon>Marinilabiliales</taxon>
        <taxon>Prolixibacteraceae</taxon>
        <taxon>Mariniphaga</taxon>
    </lineage>
</organism>
<keyword evidence="6" id="KW-0813">Transport</keyword>
<dbReference type="GO" id="GO:0005886">
    <property type="term" value="C:plasma membrane"/>
    <property type="evidence" value="ECO:0007669"/>
    <property type="project" value="UniProtKB-SubCell"/>
</dbReference>
<evidence type="ECO:0000256" key="1">
    <source>
        <dbReference type="ARBA" id="ARBA00004651"/>
    </source>
</evidence>
<feature type="domain" description="MotA/TolQ/ExbB proton channel" evidence="8">
    <location>
        <begin position="43"/>
        <end position="120"/>
    </location>
</feature>